<proteinExistence type="predicted"/>
<dbReference type="Pfam" id="PF05686">
    <property type="entry name" value="Glyco_transf_90"/>
    <property type="match status" value="1"/>
</dbReference>
<feature type="region of interest" description="Disordered" evidence="3">
    <location>
        <begin position="420"/>
        <end position="443"/>
    </location>
</feature>
<sequence length="443" mass="52148">MEQSKCHFFKHHENSIGHSCRIWKNILDCKDGSFIIRYRVYETCYDLSIKVRVKNQIIHSASSLSKGPVYEEECYCPVASISDWKNQAECQDNYPKIIDDMKSFASIDFDVVRNQVIKEFDRPTSVSICHYVIKNNRIYRKCYGQHVGFKMFSDSILLSLARKVVLPDVEFFMNLGDWPLVKKTKTPYPIFSWCGSEDTGDIIFPTYDITESSIENMGRVMLDMLSVQGNTKVPWEKKINKVFWRGRDSRRERLDLIDIARKNPDLFNVSITNFFFFRDEIDKYGPGERHVSFFDFFKYKYQLNIDGTVAAYRFPYLLAGDSLVFKQESGYHEFFYDQVKPYEHYVPVKHDLSDLVEKINWAIDNDDEARKISKAGRDLMRNIALPRDIFCYHLSLLHEWSRRIKSEIRVLKGMEEVPQPEHNCPCVKTRESSKDNVQTKDEL</sequence>
<comment type="caution">
    <text evidence="5">The sequence shown here is derived from an EMBL/GenBank/DDBJ whole genome shotgun (WGS) entry which is preliminary data.</text>
</comment>
<evidence type="ECO:0000259" key="4">
    <source>
        <dbReference type="SMART" id="SM00672"/>
    </source>
</evidence>
<feature type="compositionally biased region" description="Basic and acidic residues" evidence="3">
    <location>
        <begin position="428"/>
        <end position="443"/>
    </location>
</feature>
<reference evidence="5 6" key="1">
    <citation type="submission" date="2020-08" db="EMBL/GenBank/DDBJ databases">
        <title>Aphidius gifuensis genome sequencing and assembly.</title>
        <authorList>
            <person name="Du Z."/>
        </authorList>
    </citation>
    <scope>NUCLEOTIDE SEQUENCE [LARGE SCALE GENOMIC DNA]</scope>
    <source>
        <strain evidence="5">YNYX2018</strain>
        <tissue evidence="5">Adults</tissue>
    </source>
</reference>
<organism evidence="5 6">
    <name type="scientific">Aphidius gifuensis</name>
    <name type="common">Parasitoid wasp</name>
    <dbReference type="NCBI Taxonomy" id="684658"/>
    <lineage>
        <taxon>Eukaryota</taxon>
        <taxon>Metazoa</taxon>
        <taxon>Ecdysozoa</taxon>
        <taxon>Arthropoda</taxon>
        <taxon>Hexapoda</taxon>
        <taxon>Insecta</taxon>
        <taxon>Pterygota</taxon>
        <taxon>Neoptera</taxon>
        <taxon>Endopterygota</taxon>
        <taxon>Hymenoptera</taxon>
        <taxon>Apocrita</taxon>
        <taxon>Ichneumonoidea</taxon>
        <taxon>Braconidae</taxon>
        <taxon>Aphidiinae</taxon>
        <taxon>Aphidius</taxon>
    </lineage>
</organism>
<dbReference type="PANTHER" id="PTHR12203">
    <property type="entry name" value="KDEL LYS-ASP-GLU-LEU CONTAINING - RELATED"/>
    <property type="match status" value="1"/>
</dbReference>
<dbReference type="InterPro" id="IPR006598">
    <property type="entry name" value="CAP10"/>
</dbReference>
<dbReference type="Proteomes" id="UP000639338">
    <property type="component" value="Unassembled WGS sequence"/>
</dbReference>
<keyword evidence="6" id="KW-1185">Reference proteome</keyword>
<dbReference type="EMBL" id="JACMRX010000001">
    <property type="protein sequence ID" value="KAF7997596.1"/>
    <property type="molecule type" value="Genomic_DNA"/>
</dbReference>
<evidence type="ECO:0000313" key="6">
    <source>
        <dbReference type="Proteomes" id="UP000639338"/>
    </source>
</evidence>
<evidence type="ECO:0000313" key="5">
    <source>
        <dbReference type="EMBL" id="KAF7997596.1"/>
    </source>
</evidence>
<dbReference type="GO" id="GO:0046527">
    <property type="term" value="F:glucosyltransferase activity"/>
    <property type="evidence" value="ECO:0007669"/>
    <property type="project" value="TreeGrafter"/>
</dbReference>
<accession>A0A834Y3W6</accession>
<evidence type="ECO:0000256" key="1">
    <source>
        <dbReference type="ARBA" id="ARBA00004319"/>
    </source>
</evidence>
<evidence type="ECO:0000256" key="2">
    <source>
        <dbReference type="ARBA" id="ARBA00045690"/>
    </source>
</evidence>
<name>A0A834Y3W6_APHGI</name>
<dbReference type="OrthoDB" id="541052at2759"/>
<gene>
    <name evidence="5" type="ORF">HCN44_006167</name>
</gene>
<dbReference type="PANTHER" id="PTHR12203:SF122">
    <property type="entry name" value="GLYCOSYL TRANSFERASE CAP10 DOMAIN-CONTAINING PROTEIN"/>
    <property type="match status" value="1"/>
</dbReference>
<dbReference type="GO" id="GO:0005788">
    <property type="term" value="C:endoplasmic reticulum lumen"/>
    <property type="evidence" value="ECO:0007669"/>
    <property type="project" value="UniProtKB-SubCell"/>
</dbReference>
<comment type="function">
    <text evidence="2">Protein O-glucosyltransferase. Catalyzes the reaction that attaches glucose through an O-glycosidic linkage to a conserved serine residue found in the consensus sequence C-X-S-X-[PA]-C in epidermal growth factor-like repeats. Regulates Notch signaling by glucosylating Notch in the ER, glucosylation is required for the correct folding and cleavage of Notch.</text>
</comment>
<dbReference type="AlphaFoldDB" id="A0A834Y3W6"/>
<evidence type="ECO:0000256" key="3">
    <source>
        <dbReference type="SAM" id="MobiDB-lite"/>
    </source>
</evidence>
<comment type="subcellular location">
    <subcellularLocation>
        <location evidence="1">Endoplasmic reticulum lumen</location>
    </subcellularLocation>
</comment>
<protein>
    <recommendedName>
        <fullName evidence="4">Glycosyl transferase CAP10 domain-containing protein</fullName>
    </recommendedName>
</protein>
<feature type="domain" description="Glycosyl transferase CAP10" evidence="4">
    <location>
        <begin position="165"/>
        <end position="407"/>
    </location>
</feature>
<dbReference type="InterPro" id="IPR051091">
    <property type="entry name" value="O-Glucosyltr/Glycosyltrsf_90"/>
</dbReference>
<dbReference type="SMART" id="SM00672">
    <property type="entry name" value="CAP10"/>
    <property type="match status" value="1"/>
</dbReference>